<organism evidence="4 5">
    <name type="scientific">Bythopirellula goksoeyrii</name>
    <dbReference type="NCBI Taxonomy" id="1400387"/>
    <lineage>
        <taxon>Bacteria</taxon>
        <taxon>Pseudomonadati</taxon>
        <taxon>Planctomycetota</taxon>
        <taxon>Planctomycetia</taxon>
        <taxon>Pirellulales</taxon>
        <taxon>Lacipirellulaceae</taxon>
        <taxon>Bythopirellula</taxon>
    </lineage>
</organism>
<feature type="compositionally biased region" description="Polar residues" evidence="2">
    <location>
        <begin position="373"/>
        <end position="387"/>
    </location>
</feature>
<sequence length="648" mass="68507">MSNRNASENSDSISLFPFLAVLLCTMGALLVLLVVLVQRATREGLVAQITELALTSATESTPQNREKAEQLQQELADIAAYQEKLEKLRLEANKRLQDEQLRLSHSEEHARRLEEELARLSIAAAQLKQTEENQSVDQEQAEREVARLEKLVADTKQQIEDLRAQSGGKHSFAIVPYKGPNGTYRRPIYIECNSEGITLHPEGIKLTAQDFIAPNWPGNPLAAALRASREYLNNKAAKGGDYTPPDPYPLIIIRPDGIKQYALARAAITSWDSDYGYEFIDEDMKLTFPEAADPQLAHAQQHAVIIARDRLLQLAQAAPSRFRGMKLGGSASSASGDGQVAGGYGYGSTEPDRYATGESASAGGGGDYSTGEFNSKGTGTDSGTSPGQGDESVAEGGPGELQGKNGELAGTSGGASTAAEGDSPNGPSDSGTSPGGTSEQLTDRNLTGSRYAQGGSPGNGNPDGASASADGGASQQADSSQQASAGGSNASSQPSTAGGTPTMSMTNKPPQSIAASQGANWAVERGSQHSVPIRRSIRVVVRENQMAILPTRNALRGTEATGQTISLDQPVEDISHEFVDALRERIDEWGLAGSGMYWRPVLELNVASDAQLTAARVVHLLKDSGVDIQLPETAENPVTTNPTGGVMR</sequence>
<gene>
    <name evidence="4" type="ORF">Pr1d_43380</name>
</gene>
<evidence type="ECO:0000256" key="1">
    <source>
        <dbReference type="SAM" id="Coils"/>
    </source>
</evidence>
<dbReference type="EMBL" id="CP042913">
    <property type="protein sequence ID" value="QEG36998.1"/>
    <property type="molecule type" value="Genomic_DNA"/>
</dbReference>
<dbReference type="AlphaFoldDB" id="A0A5B9QDG6"/>
<feature type="coiled-coil region" evidence="1">
    <location>
        <begin position="64"/>
        <end position="165"/>
    </location>
</feature>
<evidence type="ECO:0000313" key="5">
    <source>
        <dbReference type="Proteomes" id="UP000323917"/>
    </source>
</evidence>
<reference evidence="4 5" key="1">
    <citation type="submission" date="2019-08" db="EMBL/GenBank/DDBJ databases">
        <title>Deep-cultivation of Planctomycetes and their phenomic and genomic characterization uncovers novel biology.</title>
        <authorList>
            <person name="Wiegand S."/>
            <person name="Jogler M."/>
            <person name="Boedeker C."/>
            <person name="Pinto D."/>
            <person name="Vollmers J."/>
            <person name="Rivas-Marin E."/>
            <person name="Kohn T."/>
            <person name="Peeters S.H."/>
            <person name="Heuer A."/>
            <person name="Rast P."/>
            <person name="Oberbeckmann S."/>
            <person name="Bunk B."/>
            <person name="Jeske O."/>
            <person name="Meyerdierks A."/>
            <person name="Storesund J.E."/>
            <person name="Kallscheuer N."/>
            <person name="Luecker S."/>
            <person name="Lage O.M."/>
            <person name="Pohl T."/>
            <person name="Merkel B.J."/>
            <person name="Hornburger P."/>
            <person name="Mueller R.-W."/>
            <person name="Bruemmer F."/>
            <person name="Labrenz M."/>
            <person name="Spormann A.M."/>
            <person name="Op den Camp H."/>
            <person name="Overmann J."/>
            <person name="Amann R."/>
            <person name="Jetten M.S.M."/>
            <person name="Mascher T."/>
            <person name="Medema M.H."/>
            <person name="Devos D.P."/>
            <person name="Kaster A.-K."/>
            <person name="Ovreas L."/>
            <person name="Rohde M."/>
            <person name="Galperin M.Y."/>
            <person name="Jogler C."/>
        </authorList>
    </citation>
    <scope>NUCLEOTIDE SEQUENCE [LARGE SCALE GENOMIC DNA]</scope>
    <source>
        <strain evidence="4 5">Pr1d</strain>
    </source>
</reference>
<keyword evidence="5" id="KW-1185">Reference proteome</keyword>
<name>A0A5B9QDG6_9BACT</name>
<keyword evidence="1" id="KW-0175">Coiled coil</keyword>
<dbReference type="RefSeq" id="WP_148075283.1">
    <property type="nucleotide sequence ID" value="NZ_CP042913.1"/>
</dbReference>
<keyword evidence="3" id="KW-0812">Transmembrane</keyword>
<protein>
    <submittedName>
        <fullName evidence="4">Uncharacterized protein</fullName>
    </submittedName>
</protein>
<feature type="transmembrane region" description="Helical" evidence="3">
    <location>
        <begin position="15"/>
        <end position="37"/>
    </location>
</feature>
<feature type="compositionally biased region" description="Polar residues" evidence="2">
    <location>
        <begin position="439"/>
        <end position="450"/>
    </location>
</feature>
<feature type="compositionally biased region" description="Low complexity" evidence="2">
    <location>
        <begin position="460"/>
        <end position="495"/>
    </location>
</feature>
<feature type="compositionally biased region" description="Low complexity" evidence="2">
    <location>
        <begin position="406"/>
        <end position="438"/>
    </location>
</feature>
<dbReference type="KEGG" id="bgok:Pr1d_43380"/>
<evidence type="ECO:0000256" key="3">
    <source>
        <dbReference type="SAM" id="Phobius"/>
    </source>
</evidence>
<evidence type="ECO:0000256" key="2">
    <source>
        <dbReference type="SAM" id="MobiDB-lite"/>
    </source>
</evidence>
<feature type="region of interest" description="Disordered" evidence="2">
    <location>
        <begin position="327"/>
        <end position="528"/>
    </location>
</feature>
<keyword evidence="3" id="KW-1133">Transmembrane helix</keyword>
<keyword evidence="3" id="KW-0472">Membrane</keyword>
<dbReference type="Proteomes" id="UP000323917">
    <property type="component" value="Chromosome"/>
</dbReference>
<evidence type="ECO:0000313" key="4">
    <source>
        <dbReference type="EMBL" id="QEG36998.1"/>
    </source>
</evidence>
<feature type="compositionally biased region" description="Low complexity" evidence="2">
    <location>
        <begin position="328"/>
        <end position="338"/>
    </location>
</feature>
<proteinExistence type="predicted"/>
<feature type="compositionally biased region" description="Polar residues" evidence="2">
    <location>
        <begin position="496"/>
        <end position="519"/>
    </location>
</feature>
<accession>A0A5B9QDG6</accession>
<dbReference type="OrthoDB" id="233190at2"/>